<comment type="subunit">
    <text evidence="9">F-type ATPases have 2 components, CF(1) - the catalytic core - and CF(0) - the membrane proton channel. CF(1) has five subunits: alpha(3), beta(3), gamma(1), delta(1), epsilon(1). CF(0) has three main subunits: a, b and c.</text>
</comment>
<sequence length="134" mass="14771">MFTHMQVHLRLPARTLFEGPAVSLTATAANGSFGMLPNHIDYVTALVPSVLLIVMAGGEEKIFGIDEGLLVKKGQDVDLAVRRGVPGDDLETLRQTVDASFTEMEEEERVARAALSRLEADMVRRFTSLRRPHP</sequence>
<comment type="caution">
    <text evidence="11">The sequence shown here is derived from an EMBL/GenBank/DDBJ whole genome shotgun (WGS) entry which is preliminary data.</text>
</comment>
<evidence type="ECO:0000256" key="2">
    <source>
        <dbReference type="ARBA" id="ARBA00004184"/>
    </source>
</evidence>
<evidence type="ECO:0000256" key="3">
    <source>
        <dbReference type="ARBA" id="ARBA00005712"/>
    </source>
</evidence>
<dbReference type="EMBL" id="JAOVZR010000001">
    <property type="protein sequence ID" value="MCY0148554.1"/>
    <property type="molecule type" value="Genomic_DNA"/>
</dbReference>
<dbReference type="InterPro" id="IPR001469">
    <property type="entry name" value="ATP_synth_F1_dsu/esu"/>
</dbReference>
<proteinExistence type="inferred from homology"/>
<evidence type="ECO:0000256" key="5">
    <source>
        <dbReference type="ARBA" id="ARBA00022781"/>
    </source>
</evidence>
<keyword evidence="9" id="KW-0066">ATP synthesis</keyword>
<feature type="domain" description="ATP synthase F1 complex delta/epsilon subunit N-terminal" evidence="10">
    <location>
        <begin position="5"/>
        <end position="82"/>
    </location>
</feature>
<name>A0ABT3Z9T6_9HYPH</name>
<dbReference type="NCBIfam" id="TIGR03166">
    <property type="entry name" value="alt_F1F0_F1_eps"/>
    <property type="match status" value="1"/>
</dbReference>
<dbReference type="InterPro" id="IPR020546">
    <property type="entry name" value="ATP_synth_F1_dsu/esu_N"/>
</dbReference>
<keyword evidence="6 9" id="KW-0406">Ion transport</keyword>
<dbReference type="InterPro" id="IPR024037">
    <property type="entry name" value="Alt_ATP_synth_F1_esu"/>
</dbReference>
<evidence type="ECO:0000256" key="8">
    <source>
        <dbReference type="ARBA" id="ARBA00023196"/>
    </source>
</evidence>
<dbReference type="RefSeq" id="WP_267656173.1">
    <property type="nucleotide sequence ID" value="NZ_JAOVZR010000001.1"/>
</dbReference>
<dbReference type="SUPFAM" id="SSF51344">
    <property type="entry name" value="Epsilon subunit of F1F0-ATP synthase N-terminal domain"/>
    <property type="match status" value="1"/>
</dbReference>
<keyword evidence="9" id="KW-1003">Cell membrane</keyword>
<evidence type="ECO:0000313" key="11">
    <source>
        <dbReference type="EMBL" id="MCY0148554.1"/>
    </source>
</evidence>
<keyword evidence="7 9" id="KW-0472">Membrane</keyword>
<accession>A0ABT3Z9T6</accession>
<keyword evidence="8 9" id="KW-0139">CF(1)</keyword>
<dbReference type="HAMAP" id="MF_00530">
    <property type="entry name" value="ATP_synth_epsil_bac"/>
    <property type="match status" value="1"/>
</dbReference>
<dbReference type="Gene3D" id="2.60.15.10">
    <property type="entry name" value="F0F1 ATP synthase delta/epsilon subunit, N-terminal"/>
    <property type="match status" value="1"/>
</dbReference>
<evidence type="ECO:0000259" key="10">
    <source>
        <dbReference type="Pfam" id="PF02823"/>
    </source>
</evidence>
<evidence type="ECO:0000256" key="6">
    <source>
        <dbReference type="ARBA" id="ARBA00023065"/>
    </source>
</evidence>
<evidence type="ECO:0000256" key="7">
    <source>
        <dbReference type="ARBA" id="ARBA00023136"/>
    </source>
</evidence>
<keyword evidence="5 9" id="KW-0375">Hydrogen ion transport</keyword>
<evidence type="ECO:0000256" key="4">
    <source>
        <dbReference type="ARBA" id="ARBA00022448"/>
    </source>
</evidence>
<organism evidence="11 12">
    <name type="scientific">Hoeflea algicola</name>
    <dbReference type="NCBI Taxonomy" id="2983763"/>
    <lineage>
        <taxon>Bacteria</taxon>
        <taxon>Pseudomonadati</taxon>
        <taxon>Pseudomonadota</taxon>
        <taxon>Alphaproteobacteria</taxon>
        <taxon>Hyphomicrobiales</taxon>
        <taxon>Rhizobiaceae</taxon>
        <taxon>Hoeflea</taxon>
    </lineage>
</organism>
<comment type="similarity">
    <text evidence="3 9">Belongs to the ATPase epsilon chain family.</text>
</comment>
<keyword evidence="12" id="KW-1185">Reference proteome</keyword>
<dbReference type="CDD" id="cd12152">
    <property type="entry name" value="F1-ATPase_delta"/>
    <property type="match status" value="1"/>
</dbReference>
<comment type="function">
    <text evidence="1 9">Produces ATP from ADP in the presence of a proton gradient across the membrane.</text>
</comment>
<dbReference type="Proteomes" id="UP001073227">
    <property type="component" value="Unassembled WGS sequence"/>
</dbReference>
<evidence type="ECO:0000256" key="1">
    <source>
        <dbReference type="ARBA" id="ARBA00003543"/>
    </source>
</evidence>
<dbReference type="InterPro" id="IPR036771">
    <property type="entry name" value="ATPsynth_dsu/esu_N"/>
</dbReference>
<evidence type="ECO:0000256" key="9">
    <source>
        <dbReference type="HAMAP-Rule" id="MF_00530"/>
    </source>
</evidence>
<comment type="subcellular location">
    <subcellularLocation>
        <location evidence="9">Cell membrane</location>
        <topology evidence="9">Peripheral membrane protein</topology>
    </subcellularLocation>
    <subcellularLocation>
        <location evidence="2">Endomembrane system</location>
        <topology evidence="2">Peripheral membrane protein</topology>
    </subcellularLocation>
</comment>
<protein>
    <recommendedName>
        <fullName evidence="9">ATP synthase epsilon chain</fullName>
    </recommendedName>
    <alternativeName>
        <fullName evidence="9">ATP synthase F1 sector epsilon subunit</fullName>
    </alternativeName>
    <alternativeName>
        <fullName evidence="9">F-ATPase epsilon subunit</fullName>
    </alternativeName>
</protein>
<evidence type="ECO:0000313" key="12">
    <source>
        <dbReference type="Proteomes" id="UP001073227"/>
    </source>
</evidence>
<keyword evidence="4 9" id="KW-0813">Transport</keyword>
<reference evidence="11" key="1">
    <citation type="submission" date="2022-10" db="EMBL/GenBank/DDBJ databases">
        <title>Hoeflea sp. G2-23, isolated from marine algae.</title>
        <authorList>
            <person name="Kristyanto S."/>
            <person name="Kim J.M."/>
            <person name="Jeon C.O."/>
        </authorList>
    </citation>
    <scope>NUCLEOTIDE SEQUENCE</scope>
    <source>
        <strain evidence="11">G2-23</strain>
    </source>
</reference>
<dbReference type="Pfam" id="PF02823">
    <property type="entry name" value="ATP-synt_DE_N"/>
    <property type="match status" value="1"/>
</dbReference>
<gene>
    <name evidence="9" type="primary">atpC</name>
    <name evidence="11" type="ORF">OEG84_12770</name>
</gene>